<keyword evidence="3" id="KW-1185">Reference proteome</keyword>
<dbReference type="GeneID" id="73326972"/>
<accession>A0AA37LGL8</accession>
<reference evidence="2 3" key="1">
    <citation type="submission" date="2022-03" db="EMBL/GenBank/DDBJ databases">
        <title>Genome data of Colletotrichum spp.</title>
        <authorList>
            <person name="Utami Y.D."/>
            <person name="Hiruma K."/>
        </authorList>
    </citation>
    <scope>NUCLEOTIDE SEQUENCE [LARGE SCALE GENOMIC DNA]</scope>
    <source>
        <strain evidence="2 3">MAFF 239500</strain>
    </source>
</reference>
<name>A0AA37LGL8_9PEZI</name>
<sequence length="79" mass="8475">MAEPNHTANAPSAVESTAAVENPAHPVIANDDADFIDADDDSLASSTTSIADSIRGYRLENGRTYHKYKDGSKFILVHT</sequence>
<gene>
    <name evidence="2" type="ORF">ColSpa_06170</name>
</gene>
<dbReference type="Proteomes" id="UP001055115">
    <property type="component" value="Unassembled WGS sequence"/>
</dbReference>
<feature type="region of interest" description="Disordered" evidence="1">
    <location>
        <begin position="1"/>
        <end position="26"/>
    </location>
</feature>
<protein>
    <submittedName>
        <fullName evidence="2">Uncharacterized protein</fullName>
    </submittedName>
</protein>
<evidence type="ECO:0000313" key="3">
    <source>
        <dbReference type="Proteomes" id="UP001055115"/>
    </source>
</evidence>
<dbReference type="AlphaFoldDB" id="A0AA37LGL8"/>
<proteinExistence type="predicted"/>
<feature type="compositionally biased region" description="Polar residues" evidence="1">
    <location>
        <begin position="1"/>
        <end position="10"/>
    </location>
</feature>
<evidence type="ECO:0000313" key="2">
    <source>
        <dbReference type="EMBL" id="GKT45989.1"/>
    </source>
</evidence>
<dbReference type="RefSeq" id="XP_049128339.1">
    <property type="nucleotide sequence ID" value="XM_049272382.1"/>
</dbReference>
<organism evidence="2 3">
    <name type="scientific">Colletotrichum spaethianum</name>
    <dbReference type="NCBI Taxonomy" id="700344"/>
    <lineage>
        <taxon>Eukaryota</taxon>
        <taxon>Fungi</taxon>
        <taxon>Dikarya</taxon>
        <taxon>Ascomycota</taxon>
        <taxon>Pezizomycotina</taxon>
        <taxon>Sordariomycetes</taxon>
        <taxon>Hypocreomycetidae</taxon>
        <taxon>Glomerellales</taxon>
        <taxon>Glomerellaceae</taxon>
        <taxon>Colletotrichum</taxon>
        <taxon>Colletotrichum spaethianum species complex</taxon>
    </lineage>
</organism>
<evidence type="ECO:0000256" key="1">
    <source>
        <dbReference type="SAM" id="MobiDB-lite"/>
    </source>
</evidence>
<dbReference type="EMBL" id="BQXU01000014">
    <property type="protein sequence ID" value="GKT45989.1"/>
    <property type="molecule type" value="Genomic_DNA"/>
</dbReference>
<comment type="caution">
    <text evidence="2">The sequence shown here is derived from an EMBL/GenBank/DDBJ whole genome shotgun (WGS) entry which is preliminary data.</text>
</comment>